<feature type="transmembrane region" description="Helical" evidence="9">
    <location>
        <begin position="140"/>
        <end position="158"/>
    </location>
</feature>
<feature type="transmembrane region" description="Helical" evidence="9">
    <location>
        <begin position="268"/>
        <end position="287"/>
    </location>
</feature>
<dbReference type="Proteomes" id="UP000034832">
    <property type="component" value="Unassembled WGS sequence"/>
</dbReference>
<dbReference type="AlphaFoldDB" id="A0A4U6BRS8"/>
<feature type="domain" description="ABC transmembrane type-1" evidence="10">
    <location>
        <begin position="95"/>
        <end position="388"/>
    </location>
</feature>
<dbReference type="InterPro" id="IPR035906">
    <property type="entry name" value="MetI-like_sf"/>
</dbReference>
<feature type="transmembrane region" description="Helical" evidence="9">
    <location>
        <begin position="189"/>
        <end position="209"/>
    </location>
</feature>
<evidence type="ECO:0000256" key="8">
    <source>
        <dbReference type="ARBA" id="ARBA00023136"/>
    </source>
</evidence>
<proteinExistence type="inferred from homology"/>
<evidence type="ECO:0000313" key="11">
    <source>
        <dbReference type="EMBL" id="TKT73232.1"/>
    </source>
</evidence>
<keyword evidence="4" id="KW-1003">Cell membrane</keyword>
<dbReference type="CDD" id="cd06261">
    <property type="entry name" value="TM_PBP2"/>
    <property type="match status" value="1"/>
</dbReference>
<dbReference type="NCBIfam" id="TIGR01726">
    <property type="entry name" value="HEQRo_perm_3TM"/>
    <property type="match status" value="1"/>
</dbReference>
<keyword evidence="12" id="KW-1185">Reference proteome</keyword>
<dbReference type="RefSeq" id="WP_046826356.1">
    <property type="nucleotide sequence ID" value="NZ_LBIA02000001.1"/>
</dbReference>
<evidence type="ECO:0000256" key="7">
    <source>
        <dbReference type="ARBA" id="ARBA00022989"/>
    </source>
</evidence>
<keyword evidence="7 9" id="KW-1133">Transmembrane helix</keyword>
<feature type="transmembrane region" description="Helical" evidence="9">
    <location>
        <begin position="369"/>
        <end position="393"/>
    </location>
</feature>
<comment type="caution">
    <text evidence="11">The sequence shown here is derived from an EMBL/GenBank/DDBJ whole genome shotgun (WGS) entry which is preliminary data.</text>
</comment>
<dbReference type="GO" id="GO:0022857">
    <property type="term" value="F:transmembrane transporter activity"/>
    <property type="evidence" value="ECO:0007669"/>
    <property type="project" value="InterPro"/>
</dbReference>
<evidence type="ECO:0000256" key="4">
    <source>
        <dbReference type="ARBA" id="ARBA00022475"/>
    </source>
</evidence>
<dbReference type="SUPFAM" id="SSF161098">
    <property type="entry name" value="MetI-like"/>
    <property type="match status" value="2"/>
</dbReference>
<dbReference type="EMBL" id="LBIA02000001">
    <property type="protein sequence ID" value="TKT73232.1"/>
    <property type="molecule type" value="Genomic_DNA"/>
</dbReference>
<feature type="transmembrane region" description="Helical" evidence="9">
    <location>
        <begin position="24"/>
        <end position="47"/>
    </location>
</feature>
<dbReference type="STRING" id="211460.YH63_00675"/>
<dbReference type="OrthoDB" id="9808531at2"/>
<dbReference type="GO" id="GO:0043190">
    <property type="term" value="C:ATP-binding cassette (ABC) transporter complex"/>
    <property type="evidence" value="ECO:0007669"/>
    <property type="project" value="InterPro"/>
</dbReference>
<comment type="subcellular location">
    <subcellularLocation>
        <location evidence="1">Cell inner membrane</location>
        <topology evidence="1">Multi-pass membrane protein</topology>
    </subcellularLocation>
    <subcellularLocation>
        <location evidence="9">Cell membrane</location>
        <topology evidence="9">Multi-pass membrane protein</topology>
    </subcellularLocation>
</comment>
<gene>
    <name evidence="11" type="ORF">YH63_018385</name>
</gene>
<dbReference type="GO" id="GO:0006865">
    <property type="term" value="P:amino acid transport"/>
    <property type="evidence" value="ECO:0007669"/>
    <property type="project" value="UniProtKB-KW"/>
</dbReference>
<dbReference type="Pfam" id="PF00528">
    <property type="entry name" value="BPD_transp_1"/>
    <property type="match status" value="1"/>
</dbReference>
<evidence type="ECO:0000256" key="6">
    <source>
        <dbReference type="ARBA" id="ARBA00022970"/>
    </source>
</evidence>
<dbReference type="PANTHER" id="PTHR30614:SF37">
    <property type="entry name" value="AMINO-ACID ABC TRANSPORTER PERMEASE PROTEIN YHDX-RELATED"/>
    <property type="match status" value="1"/>
</dbReference>
<keyword evidence="5 9" id="KW-0812">Transmembrane</keyword>
<evidence type="ECO:0000256" key="1">
    <source>
        <dbReference type="ARBA" id="ARBA00004429"/>
    </source>
</evidence>
<dbReference type="InterPro" id="IPR010065">
    <property type="entry name" value="AA_ABC_transptr_permease_3TM"/>
</dbReference>
<organism evidence="11 12">
    <name type="scientific">Afipia massiliensis</name>
    <dbReference type="NCBI Taxonomy" id="211460"/>
    <lineage>
        <taxon>Bacteria</taxon>
        <taxon>Pseudomonadati</taxon>
        <taxon>Pseudomonadota</taxon>
        <taxon>Alphaproteobacteria</taxon>
        <taxon>Hyphomicrobiales</taxon>
        <taxon>Nitrobacteraceae</taxon>
        <taxon>Afipia</taxon>
    </lineage>
</organism>
<protein>
    <submittedName>
        <fullName evidence="11">ABC transporter permease subunit</fullName>
    </submittedName>
</protein>
<evidence type="ECO:0000259" key="10">
    <source>
        <dbReference type="PROSITE" id="PS50928"/>
    </source>
</evidence>
<keyword evidence="8 9" id="KW-0472">Membrane</keyword>
<evidence type="ECO:0000256" key="2">
    <source>
        <dbReference type="ARBA" id="ARBA00010072"/>
    </source>
</evidence>
<name>A0A4U6BRS8_9BRAD</name>
<evidence type="ECO:0000313" key="12">
    <source>
        <dbReference type="Proteomes" id="UP000034832"/>
    </source>
</evidence>
<feature type="transmembrane region" description="Helical" evidence="9">
    <location>
        <begin position="99"/>
        <end position="119"/>
    </location>
</feature>
<feature type="transmembrane region" description="Helical" evidence="9">
    <location>
        <begin position="342"/>
        <end position="363"/>
    </location>
</feature>
<comment type="similarity">
    <text evidence="2">Belongs to the binding-protein-dependent transport system permease family. HisMQ subfamily.</text>
</comment>
<evidence type="ECO:0000256" key="3">
    <source>
        <dbReference type="ARBA" id="ARBA00022448"/>
    </source>
</evidence>
<dbReference type="Gene3D" id="1.10.3720.10">
    <property type="entry name" value="MetI-like"/>
    <property type="match status" value="2"/>
</dbReference>
<dbReference type="InterPro" id="IPR000515">
    <property type="entry name" value="MetI-like"/>
</dbReference>
<evidence type="ECO:0000256" key="9">
    <source>
        <dbReference type="RuleBase" id="RU363032"/>
    </source>
</evidence>
<reference evidence="11" key="1">
    <citation type="submission" date="2019-04" db="EMBL/GenBank/DDBJ databases">
        <title>Whole genome sequencing of cave bacteria.</title>
        <authorList>
            <person name="Gan H.M."/>
            <person name="Barton H."/>
            <person name="Savka M.A."/>
        </authorList>
    </citation>
    <scope>NUCLEOTIDE SEQUENCE [LARGE SCALE GENOMIC DNA]</scope>
    <source>
        <strain evidence="11">LC387</strain>
    </source>
</reference>
<feature type="transmembrane region" description="Helical" evidence="9">
    <location>
        <begin position="59"/>
        <end position="79"/>
    </location>
</feature>
<dbReference type="PROSITE" id="PS50928">
    <property type="entry name" value="ABC_TM1"/>
    <property type="match status" value="1"/>
</dbReference>
<keyword evidence="6" id="KW-0029">Amino-acid transport</keyword>
<evidence type="ECO:0000256" key="5">
    <source>
        <dbReference type="ARBA" id="ARBA00022692"/>
    </source>
</evidence>
<feature type="transmembrane region" description="Helical" evidence="9">
    <location>
        <begin position="221"/>
        <end position="248"/>
    </location>
</feature>
<dbReference type="InterPro" id="IPR043429">
    <property type="entry name" value="ArtM/GltK/GlnP/TcyL/YhdX-like"/>
</dbReference>
<accession>A0A4U6BRS8</accession>
<dbReference type="PANTHER" id="PTHR30614">
    <property type="entry name" value="MEMBRANE COMPONENT OF AMINO ACID ABC TRANSPORTER"/>
    <property type="match status" value="1"/>
</dbReference>
<keyword evidence="3 9" id="KW-0813">Transport</keyword>
<sequence length="401" mass="42948">MANEPRKPPLQLVARLRRALGGQAGWSGVVVQILFVALVVWVGYEIVDNARANLQTQRIASGFGFMSNTAGFAVSQALIPFTESDSYARVFVVGLLNTLLVSIVGIVIATIIGVLVALGRLSPNWLLARIAGGYVELIRNLPLLFQILFWYLAVLATLPSPRQSISLFGTVFLSNRGLIVPDPVPQQPFGVFVVAIAIGIVASLAMRAYARRQLFVAGEKLTIWPFVLAMLIGLPALAIAMFGAPVTFDMPQLRGFNFVGGAKVLPEFAALTIALSTYTAAFIAEIVRAGLQSVPKGQMEAGASLGLSRGETLRLVIIPQAMRVILPPLTNQYLNLTKNSSLAVAIGYPDLFSVFAGTALSQTGQAVEIIALTMGVYLLISLVTSAIMSFYGWRLNRSLAA</sequence>